<feature type="non-terminal residue" evidence="1">
    <location>
        <position position="68"/>
    </location>
</feature>
<comment type="caution">
    <text evidence="1">The sequence shown here is derived from an EMBL/GenBank/DDBJ whole genome shotgun (WGS) entry which is preliminary data.</text>
</comment>
<accession>A0ACA9PXJ2</accession>
<organism evidence="1 2">
    <name type="scientific">Cetraspora pellucida</name>
    <dbReference type="NCBI Taxonomy" id="1433469"/>
    <lineage>
        <taxon>Eukaryota</taxon>
        <taxon>Fungi</taxon>
        <taxon>Fungi incertae sedis</taxon>
        <taxon>Mucoromycota</taxon>
        <taxon>Glomeromycotina</taxon>
        <taxon>Glomeromycetes</taxon>
        <taxon>Diversisporales</taxon>
        <taxon>Gigasporaceae</taxon>
        <taxon>Cetraspora</taxon>
    </lineage>
</organism>
<reference evidence="1" key="1">
    <citation type="submission" date="2021-06" db="EMBL/GenBank/DDBJ databases">
        <authorList>
            <person name="Kallberg Y."/>
            <person name="Tangrot J."/>
            <person name="Rosling A."/>
        </authorList>
    </citation>
    <scope>NUCLEOTIDE SEQUENCE</scope>
    <source>
        <strain evidence="1">28 12/20/2015</strain>
    </source>
</reference>
<protein>
    <submittedName>
        <fullName evidence="1">14614_t:CDS:1</fullName>
    </submittedName>
</protein>
<dbReference type="EMBL" id="CAJVPW010032424">
    <property type="protein sequence ID" value="CAG8728779.1"/>
    <property type="molecule type" value="Genomic_DNA"/>
</dbReference>
<gene>
    <name evidence="1" type="ORF">SPELUC_LOCUS12957</name>
</gene>
<dbReference type="Proteomes" id="UP000789366">
    <property type="component" value="Unassembled WGS sequence"/>
</dbReference>
<evidence type="ECO:0000313" key="2">
    <source>
        <dbReference type="Proteomes" id="UP000789366"/>
    </source>
</evidence>
<keyword evidence="2" id="KW-1185">Reference proteome</keyword>
<name>A0ACA9PXJ2_9GLOM</name>
<feature type="non-terminal residue" evidence="1">
    <location>
        <position position="1"/>
    </location>
</feature>
<proteinExistence type="predicted"/>
<evidence type="ECO:0000313" key="1">
    <source>
        <dbReference type="EMBL" id="CAG8728779.1"/>
    </source>
</evidence>
<sequence>EKNANNRIEVEKTDKNSSTNRQNDFGPCQEMEIEDLPELNKEPSGIVVEKDEHELCDNHLQLHKFSSS</sequence>